<feature type="domain" description="Peptidase A1" evidence="2">
    <location>
        <begin position="31"/>
        <end position="168"/>
    </location>
</feature>
<dbReference type="InterPro" id="IPR034164">
    <property type="entry name" value="Pepsin-like_dom"/>
</dbReference>
<keyword evidence="3" id="KW-1185">Reference proteome</keyword>
<dbReference type="WBParaSite" id="ACAC_0001413701-mRNA-1">
    <property type="protein sequence ID" value="ACAC_0001413701-mRNA-1"/>
    <property type="gene ID" value="ACAC_0001413701"/>
</dbReference>
<dbReference type="InterPro" id="IPR001461">
    <property type="entry name" value="Aspartic_peptidase_A1"/>
</dbReference>
<dbReference type="Proteomes" id="UP000035642">
    <property type="component" value="Unassembled WGS sequence"/>
</dbReference>
<dbReference type="PANTHER" id="PTHR47966:SF45">
    <property type="entry name" value="PEPTIDASE A1 DOMAIN-CONTAINING PROTEIN"/>
    <property type="match status" value="1"/>
</dbReference>
<organism evidence="3 4">
    <name type="scientific">Angiostrongylus cantonensis</name>
    <name type="common">Rat lungworm</name>
    <dbReference type="NCBI Taxonomy" id="6313"/>
    <lineage>
        <taxon>Eukaryota</taxon>
        <taxon>Metazoa</taxon>
        <taxon>Ecdysozoa</taxon>
        <taxon>Nematoda</taxon>
        <taxon>Chromadorea</taxon>
        <taxon>Rhabditida</taxon>
        <taxon>Rhabditina</taxon>
        <taxon>Rhabditomorpha</taxon>
        <taxon>Strongyloidea</taxon>
        <taxon>Metastrongylidae</taxon>
        <taxon>Angiostrongylus</taxon>
    </lineage>
</organism>
<dbReference type="GO" id="GO:0006508">
    <property type="term" value="P:proteolysis"/>
    <property type="evidence" value="ECO:0007669"/>
    <property type="project" value="InterPro"/>
</dbReference>
<dbReference type="InterPro" id="IPR021109">
    <property type="entry name" value="Peptidase_aspartic_dom_sf"/>
</dbReference>
<dbReference type="PROSITE" id="PS00141">
    <property type="entry name" value="ASP_PROTEASE"/>
    <property type="match status" value="1"/>
</dbReference>
<dbReference type="GO" id="GO:0004190">
    <property type="term" value="F:aspartic-type endopeptidase activity"/>
    <property type="evidence" value="ECO:0007669"/>
    <property type="project" value="InterPro"/>
</dbReference>
<sequence length="168" mass="17911">MVLNSSVLPLINKLPVCFITEQVLDYGNNVYVANVTIGTPHQQFGVMLDTGSAMFWLPGNACDASCAKRHTFETNASSTIVGSNKTWKRKYGIGEATFGGSNEQQLAVPNTTFGLAKHISGFKHVSAIGMGNYTHAEVYEAASDRDATLIGGPRIVTDQIAKMAGAVV</sequence>
<dbReference type="Gene3D" id="2.40.70.10">
    <property type="entry name" value="Acid Proteases"/>
    <property type="match status" value="1"/>
</dbReference>
<evidence type="ECO:0000313" key="3">
    <source>
        <dbReference type="Proteomes" id="UP000035642"/>
    </source>
</evidence>
<dbReference type="InterPro" id="IPR033121">
    <property type="entry name" value="PEPTIDASE_A1"/>
</dbReference>
<proteinExistence type="inferred from homology"/>
<evidence type="ECO:0000313" key="4">
    <source>
        <dbReference type="WBParaSite" id="ACAC_0001413701-mRNA-1"/>
    </source>
</evidence>
<protein>
    <submittedName>
        <fullName evidence="4">Peptidase A1 domain-containing protein</fullName>
    </submittedName>
</protein>
<dbReference type="SUPFAM" id="SSF50630">
    <property type="entry name" value="Acid proteases"/>
    <property type="match status" value="1"/>
</dbReference>
<dbReference type="GO" id="GO:0005764">
    <property type="term" value="C:lysosome"/>
    <property type="evidence" value="ECO:0007669"/>
    <property type="project" value="TreeGrafter"/>
</dbReference>
<accession>A0A0K0DQU8</accession>
<dbReference type="PROSITE" id="PS51767">
    <property type="entry name" value="PEPTIDASE_A1"/>
    <property type="match status" value="1"/>
</dbReference>
<name>A0A0K0DQU8_ANGCA</name>
<dbReference type="PANTHER" id="PTHR47966">
    <property type="entry name" value="BETA-SITE APP-CLEAVING ENZYME, ISOFORM A-RELATED"/>
    <property type="match status" value="1"/>
</dbReference>
<dbReference type="Pfam" id="PF00026">
    <property type="entry name" value="Asp"/>
    <property type="match status" value="1"/>
</dbReference>
<dbReference type="InterPro" id="IPR001969">
    <property type="entry name" value="Aspartic_peptidase_AS"/>
</dbReference>
<comment type="similarity">
    <text evidence="1">Belongs to the peptidase A1 family.</text>
</comment>
<reference evidence="4" key="2">
    <citation type="submission" date="2017-02" db="UniProtKB">
        <authorList>
            <consortium name="WormBaseParasite"/>
        </authorList>
    </citation>
    <scope>IDENTIFICATION</scope>
</reference>
<evidence type="ECO:0000259" key="2">
    <source>
        <dbReference type="PROSITE" id="PS51767"/>
    </source>
</evidence>
<dbReference type="CDD" id="cd05471">
    <property type="entry name" value="pepsin_like"/>
    <property type="match status" value="1"/>
</dbReference>
<dbReference type="STRING" id="6313.A0A0K0DQU8"/>
<dbReference type="AlphaFoldDB" id="A0A0K0DQU8"/>
<evidence type="ECO:0000256" key="1">
    <source>
        <dbReference type="ARBA" id="ARBA00007447"/>
    </source>
</evidence>
<reference evidence="3" key="1">
    <citation type="submission" date="2012-09" db="EMBL/GenBank/DDBJ databases">
        <authorList>
            <person name="Martin A.A."/>
        </authorList>
    </citation>
    <scope>NUCLEOTIDE SEQUENCE</scope>
</reference>